<dbReference type="Proteomes" id="UP000027442">
    <property type="component" value="Unassembled WGS sequence"/>
</dbReference>
<evidence type="ECO:0000313" key="1">
    <source>
        <dbReference type="EMBL" id="KDR53839.1"/>
    </source>
</evidence>
<dbReference type="AlphaFoldDB" id="A0A069QP84"/>
<name>A0A069QP84_HOYLO</name>
<evidence type="ECO:0000313" key="2">
    <source>
        <dbReference type="Proteomes" id="UP000027442"/>
    </source>
</evidence>
<keyword evidence="2" id="KW-1185">Reference proteome</keyword>
<proteinExistence type="predicted"/>
<sequence>MKKIAVFIFSFVVLACYGKAKMEISNETCLKLNPQMIPCAEKLKDFILSCSNFRLSFSEKNVHAKIEKGNGVYVIRLFEYGTGPKSTSTQGCLILNANDKSLKDVTLRSN</sequence>
<dbReference type="HOGENOM" id="CLU_2168691_0_0_10"/>
<dbReference type="PATRIC" id="fig|1122985.7.peg.72"/>
<comment type="caution">
    <text evidence="1">The sequence shown here is derived from an EMBL/GenBank/DDBJ whole genome shotgun (WGS) entry which is preliminary data.</text>
</comment>
<dbReference type="RefSeq" id="WP_018968552.1">
    <property type="nucleotide sequence ID" value="NZ_KB899237.1"/>
</dbReference>
<accession>A0A069QP84</accession>
<dbReference type="PROSITE" id="PS51257">
    <property type="entry name" value="PROKAR_LIPOPROTEIN"/>
    <property type="match status" value="1"/>
</dbReference>
<evidence type="ECO:0008006" key="3">
    <source>
        <dbReference type="Google" id="ProtNLM"/>
    </source>
</evidence>
<reference evidence="1 2" key="1">
    <citation type="submission" date="2013-08" db="EMBL/GenBank/DDBJ databases">
        <authorList>
            <person name="Weinstock G."/>
            <person name="Sodergren E."/>
            <person name="Wylie T."/>
            <person name="Fulton L."/>
            <person name="Fulton R."/>
            <person name="Fronick C."/>
            <person name="O'Laughlin M."/>
            <person name="Godfrey J."/>
            <person name="Miner T."/>
            <person name="Herter B."/>
            <person name="Appelbaum E."/>
            <person name="Cordes M."/>
            <person name="Lek S."/>
            <person name="Wollam A."/>
            <person name="Pepin K.H."/>
            <person name="Palsikar V.B."/>
            <person name="Mitreva M."/>
            <person name="Wilson R.K."/>
        </authorList>
    </citation>
    <scope>NUCLEOTIDE SEQUENCE [LARGE SCALE GENOMIC DNA]</scope>
    <source>
        <strain evidence="1 2">ATCC 15930</strain>
    </source>
</reference>
<organism evidence="1 2">
    <name type="scientific">Hoylesella loescheii DSM 19665 = JCM 12249 = ATCC 15930</name>
    <dbReference type="NCBI Taxonomy" id="1122985"/>
    <lineage>
        <taxon>Bacteria</taxon>
        <taxon>Pseudomonadati</taxon>
        <taxon>Bacteroidota</taxon>
        <taxon>Bacteroidia</taxon>
        <taxon>Bacteroidales</taxon>
        <taxon>Prevotellaceae</taxon>
        <taxon>Hoylesella</taxon>
    </lineage>
</organism>
<protein>
    <recommendedName>
        <fullName evidence="3">Lipoprotein</fullName>
    </recommendedName>
</protein>
<dbReference type="EMBL" id="JNGW01000011">
    <property type="protein sequence ID" value="KDR53839.1"/>
    <property type="molecule type" value="Genomic_DNA"/>
</dbReference>
<gene>
    <name evidence="1" type="ORF">HMPREF1991_00063</name>
</gene>